<evidence type="ECO:0000313" key="2">
    <source>
        <dbReference type="Proteomes" id="UP000528824"/>
    </source>
</evidence>
<dbReference type="RefSeq" id="WP_183916001.1">
    <property type="nucleotide sequence ID" value="NZ_JACHBB010000004.1"/>
</dbReference>
<dbReference type="Proteomes" id="UP000528824">
    <property type="component" value="Unassembled WGS sequence"/>
</dbReference>
<dbReference type="EMBL" id="JACHBC010000004">
    <property type="protein sequence ID" value="MBB5560678.1"/>
    <property type="molecule type" value="Genomic_DNA"/>
</dbReference>
<gene>
    <name evidence="1" type="ORF">GGI59_002340</name>
</gene>
<keyword evidence="2" id="KW-1185">Reference proteome</keyword>
<proteinExistence type="predicted"/>
<evidence type="ECO:0000313" key="1">
    <source>
        <dbReference type="EMBL" id="MBB5560678.1"/>
    </source>
</evidence>
<sequence>MRRFLETPNWNPGYMNVAPQHTVIMAECTACGARQEFMRERLPANLRQASIRDVEKRLKCSSCGAKAGKLRFGSFLGDE</sequence>
<protein>
    <submittedName>
        <fullName evidence="1">Uncharacterized protein</fullName>
    </submittedName>
</protein>
<organism evidence="1 2">
    <name type="scientific">Rhizobium lentis</name>
    <dbReference type="NCBI Taxonomy" id="1138194"/>
    <lineage>
        <taxon>Bacteria</taxon>
        <taxon>Pseudomonadati</taxon>
        <taxon>Pseudomonadota</taxon>
        <taxon>Alphaproteobacteria</taxon>
        <taxon>Hyphomicrobiales</taxon>
        <taxon>Rhizobiaceae</taxon>
        <taxon>Rhizobium/Agrobacterium group</taxon>
        <taxon>Rhizobium</taxon>
    </lineage>
</organism>
<comment type="caution">
    <text evidence="1">The sequence shown here is derived from an EMBL/GenBank/DDBJ whole genome shotgun (WGS) entry which is preliminary data.</text>
</comment>
<dbReference type="AlphaFoldDB" id="A0A7W8UMF7"/>
<reference evidence="1 2" key="1">
    <citation type="submission" date="2020-08" db="EMBL/GenBank/DDBJ databases">
        <title>Genomic Encyclopedia of Type Strains, Phase IV (KMG-V): Genome sequencing to study the core and pangenomes of soil and plant-associated prokaryotes.</title>
        <authorList>
            <person name="Whitman W."/>
        </authorList>
    </citation>
    <scope>NUCLEOTIDE SEQUENCE [LARGE SCALE GENOMIC DNA]</scope>
    <source>
        <strain evidence="1 2">SEMIA 4034</strain>
    </source>
</reference>
<name>A0A7W8UMF7_9HYPH</name>
<accession>A0A7W8UMF7</accession>